<dbReference type="InterPro" id="IPR036513">
    <property type="entry name" value="STAS_dom_sf"/>
</dbReference>
<dbReference type="Pfam" id="PF01740">
    <property type="entry name" value="STAS"/>
    <property type="match status" value="1"/>
</dbReference>
<dbReference type="InterPro" id="IPR014557">
    <property type="entry name" value="UCP029548_STAS-type"/>
</dbReference>
<dbReference type="Gene3D" id="3.30.750.24">
    <property type="entry name" value="STAS domain"/>
    <property type="match status" value="1"/>
</dbReference>
<sequence length="160" mass="18001">MSCGTIYYATLDNHYVIKFVGEVRLTLCSALDTHLEKVLASDKCSYVLVDLTQATCLDSTTLGLIAKLAIRAQHCALPKPILVSTHEDITRTLLSMGFDQIFVLLDTLPDTLYELQQIPMVQESVEETQRRIIHAHKLLMSLNDSNYEAFNSLVSVLERK</sequence>
<evidence type="ECO:0000313" key="2">
    <source>
        <dbReference type="EMBL" id="SIT00393.1"/>
    </source>
</evidence>
<dbReference type="PROSITE" id="PS50801">
    <property type="entry name" value="STAS"/>
    <property type="match status" value="1"/>
</dbReference>
<keyword evidence="3" id="KW-1185">Reference proteome</keyword>
<dbReference type="PANTHER" id="PTHR33495:SF2">
    <property type="entry name" value="ANTI-SIGMA FACTOR ANTAGONIST TM_1081-RELATED"/>
    <property type="match status" value="1"/>
</dbReference>
<dbReference type="EMBL" id="FTOE01000010">
    <property type="protein sequence ID" value="SIT00393.1"/>
    <property type="molecule type" value="Genomic_DNA"/>
</dbReference>
<accession>A0A1N7NPQ2</accession>
<evidence type="ECO:0000259" key="1">
    <source>
        <dbReference type="PROSITE" id="PS50801"/>
    </source>
</evidence>
<protein>
    <submittedName>
        <fullName evidence="2">Anti-anti-sigma factor</fullName>
    </submittedName>
</protein>
<evidence type="ECO:0000313" key="3">
    <source>
        <dbReference type="Proteomes" id="UP000185999"/>
    </source>
</evidence>
<gene>
    <name evidence="2" type="ORF">SAMN05421760_110129</name>
</gene>
<dbReference type="GO" id="GO:0043856">
    <property type="term" value="F:anti-sigma factor antagonist activity"/>
    <property type="evidence" value="ECO:0007669"/>
    <property type="project" value="TreeGrafter"/>
</dbReference>
<dbReference type="Proteomes" id="UP000185999">
    <property type="component" value="Unassembled WGS sequence"/>
</dbReference>
<organism evidence="2 3">
    <name type="scientific">Neptunomonas antarctica</name>
    <dbReference type="NCBI Taxonomy" id="619304"/>
    <lineage>
        <taxon>Bacteria</taxon>
        <taxon>Pseudomonadati</taxon>
        <taxon>Pseudomonadota</taxon>
        <taxon>Gammaproteobacteria</taxon>
        <taxon>Oceanospirillales</taxon>
        <taxon>Oceanospirillaceae</taxon>
        <taxon>Neptunomonas</taxon>
    </lineage>
</organism>
<feature type="domain" description="STAS" evidence="1">
    <location>
        <begin position="4"/>
        <end position="115"/>
    </location>
</feature>
<dbReference type="OrthoDB" id="8685730at2"/>
<proteinExistence type="predicted"/>
<dbReference type="AlphaFoldDB" id="A0A1N7NPQ2"/>
<dbReference type="CDD" id="cd07043">
    <property type="entry name" value="STAS_anti-anti-sigma_factors"/>
    <property type="match status" value="1"/>
</dbReference>
<dbReference type="InterPro" id="IPR002645">
    <property type="entry name" value="STAS_dom"/>
</dbReference>
<name>A0A1N7NPQ2_9GAMM</name>
<dbReference type="RefSeq" id="WP_054339952.1">
    <property type="nucleotide sequence ID" value="NZ_FTOE01000010.1"/>
</dbReference>
<dbReference type="PIRSF" id="PIRSF029548">
    <property type="entry name" value="UCP029548"/>
    <property type="match status" value="1"/>
</dbReference>
<dbReference type="STRING" id="619304.SAMN05421760_110129"/>
<dbReference type="PANTHER" id="PTHR33495">
    <property type="entry name" value="ANTI-SIGMA FACTOR ANTAGONIST TM_1081-RELATED-RELATED"/>
    <property type="match status" value="1"/>
</dbReference>
<reference evidence="3" key="1">
    <citation type="submission" date="2017-01" db="EMBL/GenBank/DDBJ databases">
        <authorList>
            <person name="Varghese N."/>
            <person name="Submissions S."/>
        </authorList>
    </citation>
    <scope>NUCLEOTIDE SEQUENCE [LARGE SCALE GENOMIC DNA]</scope>
    <source>
        <strain evidence="3">DSM 22306</strain>
    </source>
</reference>
<dbReference type="SUPFAM" id="SSF52091">
    <property type="entry name" value="SpoIIaa-like"/>
    <property type="match status" value="1"/>
</dbReference>